<protein>
    <submittedName>
        <fullName evidence="1">Uncharacterized protein</fullName>
    </submittedName>
</protein>
<gene>
    <name evidence="1" type="ORF">At1D1609_39650</name>
</gene>
<dbReference type="Proteomes" id="UP000237717">
    <property type="component" value="Chromosome II"/>
</dbReference>
<dbReference type="RefSeq" id="WP_210204008.1">
    <property type="nucleotide sequence ID" value="NZ_CP026925.1"/>
</dbReference>
<evidence type="ECO:0000313" key="1">
    <source>
        <dbReference type="EMBL" id="AVH44012.1"/>
    </source>
</evidence>
<sequence>MSKIKRFRMNTVLFIARLFNVPIDVQGQFFPRRPSSPCIKPSVPS</sequence>
<dbReference type="AlphaFoldDB" id="A0A2L2LI44"/>
<reference evidence="1 2" key="1">
    <citation type="submission" date="2018-02" db="EMBL/GenBank/DDBJ databases">
        <title>Complete genome sequence of Agrobacterium tumefaciens 1D1609.</title>
        <authorList>
            <person name="Cho S.-T."/>
            <person name="Haryono M."/>
            <person name="Chang H.-H."/>
            <person name="Santos M.N."/>
            <person name="Lai E.-M."/>
            <person name="Kuo C.-H."/>
        </authorList>
    </citation>
    <scope>NUCLEOTIDE SEQUENCE [LARGE SCALE GENOMIC DNA]</scope>
    <source>
        <strain evidence="1 2">1D1609</strain>
    </source>
</reference>
<organism evidence="1 2">
    <name type="scientific">Agrobacterium tumefaciens</name>
    <dbReference type="NCBI Taxonomy" id="358"/>
    <lineage>
        <taxon>Bacteria</taxon>
        <taxon>Pseudomonadati</taxon>
        <taxon>Pseudomonadota</taxon>
        <taxon>Alphaproteobacteria</taxon>
        <taxon>Hyphomicrobiales</taxon>
        <taxon>Rhizobiaceae</taxon>
        <taxon>Rhizobium/Agrobacterium group</taxon>
        <taxon>Agrobacterium</taxon>
        <taxon>Agrobacterium tumefaciens complex</taxon>
    </lineage>
</organism>
<dbReference type="EMBL" id="CP026925">
    <property type="protein sequence ID" value="AVH44012.1"/>
    <property type="molecule type" value="Genomic_DNA"/>
</dbReference>
<accession>A0A2L2LI44</accession>
<evidence type="ECO:0000313" key="2">
    <source>
        <dbReference type="Proteomes" id="UP000237717"/>
    </source>
</evidence>
<name>A0A2L2LI44_AGRTU</name>
<proteinExistence type="predicted"/>